<dbReference type="SUPFAM" id="SSF56672">
    <property type="entry name" value="DNA/RNA polymerases"/>
    <property type="match status" value="1"/>
</dbReference>
<accession>A0A853IY59</accession>
<comment type="caution">
    <text evidence="3">The sequence shown here is derived from an EMBL/GenBank/DDBJ whole genome shotgun (WGS) entry which is preliminary data.</text>
</comment>
<dbReference type="PANTHER" id="PTHR35369">
    <property type="entry name" value="BLR3025 PROTEIN-RELATED"/>
    <property type="match status" value="1"/>
</dbReference>
<dbReference type="PANTHER" id="PTHR35369:SF2">
    <property type="entry name" value="BLR3025 PROTEIN"/>
    <property type="match status" value="1"/>
</dbReference>
<protein>
    <submittedName>
        <fullName evidence="3">DNA polymerase Y family protein</fullName>
    </submittedName>
</protein>
<dbReference type="RefSeq" id="WP_180551233.1">
    <property type="nucleotide sequence ID" value="NZ_JACCKX010000001.1"/>
</dbReference>
<dbReference type="GO" id="GO:0006281">
    <property type="term" value="P:DNA repair"/>
    <property type="evidence" value="ECO:0007669"/>
    <property type="project" value="TreeGrafter"/>
</dbReference>
<dbReference type="InterPro" id="IPR050356">
    <property type="entry name" value="SulA_CellDiv_inhibitor"/>
</dbReference>
<evidence type="ECO:0000256" key="2">
    <source>
        <dbReference type="SAM" id="MobiDB-lite"/>
    </source>
</evidence>
<evidence type="ECO:0000256" key="1">
    <source>
        <dbReference type="ARBA" id="ARBA00022763"/>
    </source>
</evidence>
<organism evidence="3 4">
    <name type="scientific">Ottowia beijingensis</name>
    <dbReference type="NCBI Taxonomy" id="1207057"/>
    <lineage>
        <taxon>Bacteria</taxon>
        <taxon>Pseudomonadati</taxon>
        <taxon>Pseudomonadota</taxon>
        <taxon>Betaproteobacteria</taxon>
        <taxon>Burkholderiales</taxon>
        <taxon>Comamonadaceae</taxon>
        <taxon>Ottowia</taxon>
    </lineage>
</organism>
<dbReference type="Proteomes" id="UP000589716">
    <property type="component" value="Unassembled WGS sequence"/>
</dbReference>
<dbReference type="AlphaFoldDB" id="A0A853IY59"/>
<dbReference type="EMBL" id="JACCKX010000001">
    <property type="protein sequence ID" value="NZA02960.1"/>
    <property type="molecule type" value="Genomic_DNA"/>
</dbReference>
<keyword evidence="4" id="KW-1185">Reference proteome</keyword>
<feature type="region of interest" description="Disordered" evidence="2">
    <location>
        <begin position="348"/>
        <end position="401"/>
    </location>
</feature>
<evidence type="ECO:0000313" key="3">
    <source>
        <dbReference type="EMBL" id="NZA02960.1"/>
    </source>
</evidence>
<keyword evidence="1" id="KW-0227">DNA damage</keyword>
<proteinExistence type="predicted"/>
<gene>
    <name evidence="3" type="ORF">H0I39_16700</name>
</gene>
<reference evidence="3 4" key="1">
    <citation type="submission" date="2020-07" db="EMBL/GenBank/DDBJ databases">
        <authorList>
            <person name="Maaloum M."/>
        </authorList>
    </citation>
    <scope>NUCLEOTIDE SEQUENCE [LARGE SCALE GENOMIC DNA]</scope>
    <source>
        <strain evidence="3 4">GCS-AN-3</strain>
    </source>
</reference>
<dbReference type="InterPro" id="IPR043502">
    <property type="entry name" value="DNA/RNA_pol_sf"/>
</dbReference>
<evidence type="ECO:0000313" key="4">
    <source>
        <dbReference type="Proteomes" id="UP000589716"/>
    </source>
</evidence>
<sequence>MHWIALQWPPEGSVAGDGLPAAAAPPVGAAPTREALGWWALQFTPHVAWVDEALLLEVSASLRLWGGLKALMRRINESNPAPAVVQQAQEATGLVAIALLRLRSGRQALPADRPAALPLATLTAAQPHLPLFARLGCRTWGDVHALPRAPMVRRFGAELRRALDIAWGLAPESYPWLTLPERFDQRLELPQRADDAPALMWSANRLLTLLQLWLRARQLGVLAFELEWTLDLKRLDGRALPPTQSLVIGTAEPGQAMVHLRRLLAERLAHVSLLAPANGLRLRSLDTAPWVAPTVSFLPEDQRSGDPLHVFIERVSARLGVGSVQAPVLQADHRPECMQGWQAAELAGRRRRPVPRRRSDPESGPRTWLLPRWGRPGWGQPRQPCHRRQPLTPALSPKGRGRKLIRCRTGAHCPLSPAAEGWGEGKATKDAQPFLNQISL</sequence>
<name>A0A853IY59_9BURK</name>